<evidence type="ECO:0008006" key="4">
    <source>
        <dbReference type="Google" id="ProtNLM"/>
    </source>
</evidence>
<organism evidence="2 3">
    <name type="scientific">Phyllosticta citricarpa</name>
    <dbReference type="NCBI Taxonomy" id="55181"/>
    <lineage>
        <taxon>Eukaryota</taxon>
        <taxon>Fungi</taxon>
        <taxon>Dikarya</taxon>
        <taxon>Ascomycota</taxon>
        <taxon>Pezizomycotina</taxon>
        <taxon>Dothideomycetes</taxon>
        <taxon>Dothideomycetes incertae sedis</taxon>
        <taxon>Botryosphaeriales</taxon>
        <taxon>Phyllostictaceae</taxon>
        <taxon>Phyllosticta</taxon>
    </lineage>
</organism>
<dbReference type="Proteomes" id="UP001365128">
    <property type="component" value="Unassembled WGS sequence"/>
</dbReference>
<dbReference type="EMBL" id="JBBPDW010000003">
    <property type="protein sequence ID" value="KAK7554480.1"/>
    <property type="molecule type" value="Genomic_DNA"/>
</dbReference>
<feature type="compositionally biased region" description="Polar residues" evidence="1">
    <location>
        <begin position="856"/>
        <end position="865"/>
    </location>
</feature>
<evidence type="ECO:0000313" key="2">
    <source>
        <dbReference type="EMBL" id="KAK7554480.1"/>
    </source>
</evidence>
<name>A0ABR1MQ27_9PEZI</name>
<sequence>MAVLVVDLVALELIGRHSAPPSAHHSAANVQPPQSTMALCFQSFDFTTTAPYPLKPACLGVSEIKFSQRTSARSYALEMFSRAMSSALSASLASTADADDAQPEFHPGGRSCQLRDVPCDRQWPICQPCRDEHFACSYSQSSGEPLNIPSSVHSASSFSSEHGSSSLYGRSTPSQSGSYFLSRYGSRTLYSGSSLGGSSGPSSLTSALTTYSLATQQQRSPLNQVPESNYGSQISRRAAGLLGFHQVGDVVTIQLAASNDSTIFGIVVGHNAEDVRCLLIRKPVLDTHLRSHDVARLYSWPEPSLDGLQIRSSRNTPITAEPSLPYSNNRPEAFPVPAFVDYNTTFNISNLTSLAGIAKVAQVGFPALGTVMSDWKRVIREKLEEVNRSLISSRRPDSLSDSTEMPSELKVLLIRGDLYAAERYLDRFPWRDRHTDMINDAWIQELLEMGHSKSNVAELLMGQVNDSPWIYLDLPPVEYSVIKEDWHNPAQRPLQKRKGASRMCRKKSKFRPGGVSPSRNKIWRTLVQFHQENRHVKVSYNAEWELESISPGFFPEQESSQVIGLGRMAETVDDLFRAASCLQDQKVCCDSFSILVRPFDTNHAELTRVSFKYIIQIRSALLGSDDSVFNGRPSTFDPCLICERNNQSHMCDSRRPCLRCRVFKLPCEEGERLGDQEPTRLPIDWRILSVTRANIVQNVGSIARKLLSEFKIHPGSFPVNIVGPNEEEEDYIMACLATQLLSTGLLSYLQAHVSPLKPSFLYCDIEQISLMGAHQTETSPMITARPFTLTCMDEMLQRNVPVFEFKPRNSGRYPGHIWGPGCYLTRSPEKVKSSAENDVFMQDAILGTEEADPLQDDNSPGTTSLHDSKSPMRDIYGIRIGGGTIMASTEQSNLYHFYPTASSIYGENSLRPFRQDQRIMIGAFYTIHHACTNDERARYRECDRYPSTLGGHPSSWESTQRQLGLQGGQYVVGQYAHVWNKIPGTTIKKYQLSKPSPFTVPFLEAFWGLQVSFCTRVARRVRMRKLLADVILAYISIRLTLPVEWSGLKQAGVIEVLRGEDDLQERFGRRSGQE</sequence>
<reference evidence="2 3" key="1">
    <citation type="submission" date="2024-04" db="EMBL/GenBank/DDBJ databases">
        <title>Phyllosticta paracitricarpa is synonymous to the EU quarantine fungus P. citricarpa based on phylogenomic analyses.</title>
        <authorList>
            <consortium name="Lawrence Berkeley National Laboratory"/>
            <person name="Van Ingen-Buijs V.A."/>
            <person name="Van Westerhoven A.C."/>
            <person name="Haridas S."/>
            <person name="Skiadas P."/>
            <person name="Martin F."/>
            <person name="Groenewald J.Z."/>
            <person name="Crous P.W."/>
            <person name="Seidl M.F."/>
        </authorList>
    </citation>
    <scope>NUCLEOTIDE SEQUENCE [LARGE SCALE GENOMIC DNA]</scope>
    <source>
        <strain evidence="2 3">CBS 122670</strain>
    </source>
</reference>
<dbReference type="SUPFAM" id="SSF57701">
    <property type="entry name" value="Zn2/Cys6 DNA-binding domain"/>
    <property type="match status" value="1"/>
</dbReference>
<feature type="region of interest" description="Disordered" evidence="1">
    <location>
        <begin position="849"/>
        <end position="870"/>
    </location>
</feature>
<proteinExistence type="predicted"/>
<gene>
    <name evidence="2" type="ORF">IWX46DRAFT_577702</name>
</gene>
<dbReference type="InterPro" id="IPR036864">
    <property type="entry name" value="Zn2-C6_fun-type_DNA-bd_sf"/>
</dbReference>
<accession>A0ABR1MQ27</accession>
<evidence type="ECO:0000313" key="3">
    <source>
        <dbReference type="Proteomes" id="UP001365128"/>
    </source>
</evidence>
<comment type="caution">
    <text evidence="2">The sequence shown here is derived from an EMBL/GenBank/DDBJ whole genome shotgun (WGS) entry which is preliminary data.</text>
</comment>
<keyword evidence="3" id="KW-1185">Reference proteome</keyword>
<evidence type="ECO:0000256" key="1">
    <source>
        <dbReference type="SAM" id="MobiDB-lite"/>
    </source>
</evidence>
<protein>
    <recommendedName>
        <fullName evidence="4">Zn(2)-C6 fungal-type domain-containing protein</fullName>
    </recommendedName>
</protein>